<organism evidence="2 3">
    <name type="scientific">Populus alba x Populus x berolinensis</name>
    <dbReference type="NCBI Taxonomy" id="444605"/>
    <lineage>
        <taxon>Eukaryota</taxon>
        <taxon>Viridiplantae</taxon>
        <taxon>Streptophyta</taxon>
        <taxon>Embryophyta</taxon>
        <taxon>Tracheophyta</taxon>
        <taxon>Spermatophyta</taxon>
        <taxon>Magnoliopsida</taxon>
        <taxon>eudicotyledons</taxon>
        <taxon>Gunneridae</taxon>
        <taxon>Pentapetalae</taxon>
        <taxon>rosids</taxon>
        <taxon>fabids</taxon>
        <taxon>Malpighiales</taxon>
        <taxon>Salicaceae</taxon>
        <taxon>Saliceae</taxon>
        <taxon>Populus</taxon>
    </lineage>
</organism>
<evidence type="ECO:0000313" key="3">
    <source>
        <dbReference type="Proteomes" id="UP001164929"/>
    </source>
</evidence>
<sequence length="102" mass="9618">MAGVGRGTAGLLLIKGIPLPPPLSGINVGTVAIGELAALPPGSGAGEKAVSSRGRDGHWYAGDDDTMSPGICAGTGGDAVGGSCAGGGGAAGETFTESFCES</sequence>
<accession>A0AAD6RCV5</accession>
<dbReference type="AlphaFoldDB" id="A0AAD6RCV5"/>
<comment type="caution">
    <text evidence="2">The sequence shown here is derived from an EMBL/GenBank/DDBJ whole genome shotgun (WGS) entry which is preliminary data.</text>
</comment>
<evidence type="ECO:0000313" key="2">
    <source>
        <dbReference type="EMBL" id="KAJ7006422.1"/>
    </source>
</evidence>
<protein>
    <submittedName>
        <fullName evidence="2">Uncharacterized protein</fullName>
    </submittedName>
</protein>
<feature type="region of interest" description="Disordered" evidence="1">
    <location>
        <begin position="42"/>
        <end position="65"/>
    </location>
</feature>
<name>A0AAD6RCV5_9ROSI</name>
<evidence type="ECO:0000256" key="1">
    <source>
        <dbReference type="SAM" id="MobiDB-lite"/>
    </source>
</evidence>
<keyword evidence="3" id="KW-1185">Reference proteome</keyword>
<proteinExistence type="predicted"/>
<gene>
    <name evidence="2" type="ORF">NC653_005690</name>
</gene>
<dbReference type="EMBL" id="JAQIZT010000002">
    <property type="protein sequence ID" value="KAJ7006422.1"/>
    <property type="molecule type" value="Genomic_DNA"/>
</dbReference>
<reference evidence="2" key="1">
    <citation type="journal article" date="2023" name="Mol. Ecol. Resour.">
        <title>Chromosome-level genome assembly of a triploid poplar Populus alba 'Berolinensis'.</title>
        <authorList>
            <person name="Chen S."/>
            <person name="Yu Y."/>
            <person name="Wang X."/>
            <person name="Wang S."/>
            <person name="Zhang T."/>
            <person name="Zhou Y."/>
            <person name="He R."/>
            <person name="Meng N."/>
            <person name="Wang Y."/>
            <person name="Liu W."/>
            <person name="Liu Z."/>
            <person name="Liu J."/>
            <person name="Guo Q."/>
            <person name="Huang H."/>
            <person name="Sederoff R.R."/>
            <person name="Wang G."/>
            <person name="Qu G."/>
            <person name="Chen S."/>
        </authorList>
    </citation>
    <scope>NUCLEOTIDE SEQUENCE</scope>
    <source>
        <strain evidence="2">SC-2020</strain>
    </source>
</reference>
<dbReference type="Proteomes" id="UP001164929">
    <property type="component" value="Chromosome 2"/>
</dbReference>